<comment type="caution">
    <text evidence="3">The sequence shown here is derived from an EMBL/GenBank/DDBJ whole genome shotgun (WGS) entry which is preliminary data.</text>
</comment>
<dbReference type="InterPro" id="IPR025330">
    <property type="entry name" value="DUF4236"/>
</dbReference>
<reference evidence="3 4" key="1">
    <citation type="submission" date="2020-02" db="EMBL/GenBank/DDBJ databases">
        <title>Draft genome sequence of Limisphaera ngatamarikiensis NGM72.4T, a thermophilic Verrucomicrobia grouped in subdivision 3.</title>
        <authorList>
            <person name="Carere C.R."/>
            <person name="Steen J."/>
            <person name="Hugenholtz P."/>
            <person name="Stott M.B."/>
        </authorList>
    </citation>
    <scope>NUCLEOTIDE SEQUENCE [LARGE SCALE GENOMIC DNA]</scope>
    <source>
        <strain evidence="3 4">NGM72.4</strain>
    </source>
</reference>
<dbReference type="Pfam" id="PF13432">
    <property type="entry name" value="TPR_16"/>
    <property type="match status" value="1"/>
</dbReference>
<evidence type="ECO:0000313" key="4">
    <source>
        <dbReference type="Proteomes" id="UP000477311"/>
    </source>
</evidence>
<dbReference type="AlphaFoldDB" id="A0A6M1RYL4"/>
<protein>
    <submittedName>
        <fullName evidence="3">DUF4236 domain-containing protein</fullName>
    </submittedName>
</protein>
<evidence type="ECO:0000256" key="1">
    <source>
        <dbReference type="SAM" id="MobiDB-lite"/>
    </source>
</evidence>
<proteinExistence type="predicted"/>
<evidence type="ECO:0000313" key="3">
    <source>
        <dbReference type="EMBL" id="NGO39842.1"/>
    </source>
</evidence>
<name>A0A6M1RYL4_9BACT</name>
<dbReference type="RefSeq" id="WP_165108089.1">
    <property type="nucleotide sequence ID" value="NZ_JAAKYA010000072.1"/>
</dbReference>
<keyword evidence="4" id="KW-1185">Reference proteome</keyword>
<dbReference type="Gene3D" id="1.25.40.10">
    <property type="entry name" value="Tetratricopeptide repeat domain"/>
    <property type="match status" value="1"/>
</dbReference>
<feature type="domain" description="DUF4236" evidence="2">
    <location>
        <begin position="3"/>
        <end position="56"/>
    </location>
</feature>
<dbReference type="Proteomes" id="UP000477311">
    <property type="component" value="Unassembled WGS sequence"/>
</dbReference>
<accession>A0A6M1RYL4</accession>
<sequence>MSFRFWRRFQLFPGVTVNLSKSGPSVSFGPRGAKLTIGPRGTRATIGLPGTGLFYTTSLTPPKRSGHRPDPAPPPSPTLTPQLEKALLEQRLNLGRFKRWITPDDEEAFIDGCRELTQNRLTEALSHFEKAGHLPDCAFLAGILALKLGQFNRAASWLQWAAKKADSLGRLFTKYGLTLDIQLPITDTLSACIGPNLRGVLLALVESYQQTAQADAAMACLEKLLALEPNDPVIRVSLAELLMESQPLTPRQARRVVELTGPPDNATPVHTALLLYKARALRHLGLLEAAREVLNLALRRKQDRPEPLLHALRYERALVYEAMGETKRAQNELERLYAEAPDYADVAARLGLRPPGS</sequence>
<gene>
    <name evidence="3" type="ORF">G4L39_10620</name>
</gene>
<feature type="region of interest" description="Disordered" evidence="1">
    <location>
        <begin position="57"/>
        <end position="80"/>
    </location>
</feature>
<evidence type="ECO:0000259" key="2">
    <source>
        <dbReference type="Pfam" id="PF14020"/>
    </source>
</evidence>
<dbReference type="EMBL" id="JAAKYA010000072">
    <property type="protein sequence ID" value="NGO39842.1"/>
    <property type="molecule type" value="Genomic_DNA"/>
</dbReference>
<dbReference type="Pfam" id="PF14020">
    <property type="entry name" value="DUF4236"/>
    <property type="match status" value="1"/>
</dbReference>
<dbReference type="Pfam" id="PF13181">
    <property type="entry name" value="TPR_8"/>
    <property type="match status" value="1"/>
</dbReference>
<organism evidence="3 4">
    <name type="scientific">Limisphaera ngatamarikiensis</name>
    <dbReference type="NCBI Taxonomy" id="1324935"/>
    <lineage>
        <taxon>Bacteria</taxon>
        <taxon>Pseudomonadati</taxon>
        <taxon>Verrucomicrobiota</taxon>
        <taxon>Verrucomicrobiia</taxon>
        <taxon>Limisphaerales</taxon>
        <taxon>Limisphaeraceae</taxon>
        <taxon>Limisphaera</taxon>
    </lineage>
</organism>
<dbReference type="InterPro" id="IPR011990">
    <property type="entry name" value="TPR-like_helical_dom_sf"/>
</dbReference>
<dbReference type="InterPro" id="IPR019734">
    <property type="entry name" value="TPR_rpt"/>
</dbReference>
<dbReference type="SUPFAM" id="SSF48452">
    <property type="entry name" value="TPR-like"/>
    <property type="match status" value="1"/>
</dbReference>